<feature type="signal peptide" evidence="1">
    <location>
        <begin position="1"/>
        <end position="23"/>
    </location>
</feature>
<feature type="chain" id="PRO_5027840908" evidence="1">
    <location>
        <begin position="24"/>
        <end position="132"/>
    </location>
</feature>
<dbReference type="PROSITE" id="PS51257">
    <property type="entry name" value="PROKAR_LIPOPROTEIN"/>
    <property type="match status" value="1"/>
</dbReference>
<dbReference type="EMBL" id="DRMN01000424">
    <property type="protein sequence ID" value="HFB55582.1"/>
    <property type="molecule type" value="Genomic_DNA"/>
</dbReference>
<dbReference type="Gene3D" id="3.10.450.50">
    <property type="match status" value="1"/>
</dbReference>
<dbReference type="Proteomes" id="UP000886042">
    <property type="component" value="Unassembled WGS sequence"/>
</dbReference>
<dbReference type="InterPro" id="IPR032710">
    <property type="entry name" value="NTF2-like_dom_sf"/>
</dbReference>
<feature type="non-terminal residue" evidence="2">
    <location>
        <position position="132"/>
    </location>
</feature>
<gene>
    <name evidence="2" type="ORF">ENJ46_06615</name>
</gene>
<dbReference type="AlphaFoldDB" id="A0A7C3C237"/>
<protein>
    <submittedName>
        <fullName evidence="2">DUF4440 domain-containing protein</fullName>
    </submittedName>
</protein>
<reference evidence="2" key="1">
    <citation type="journal article" date="2020" name="mSystems">
        <title>Genome- and Community-Level Interaction Insights into Carbon Utilization and Element Cycling Functions of Hydrothermarchaeota in Hydrothermal Sediment.</title>
        <authorList>
            <person name="Zhou Z."/>
            <person name="Liu Y."/>
            <person name="Xu W."/>
            <person name="Pan J."/>
            <person name="Luo Z.H."/>
            <person name="Li M."/>
        </authorList>
    </citation>
    <scope>NUCLEOTIDE SEQUENCE [LARGE SCALE GENOMIC DNA]</scope>
    <source>
        <strain evidence="2">HyVt-489</strain>
    </source>
</reference>
<evidence type="ECO:0000313" key="2">
    <source>
        <dbReference type="EMBL" id="HFB55582.1"/>
    </source>
</evidence>
<comment type="caution">
    <text evidence="2">The sequence shown here is derived from an EMBL/GenBank/DDBJ whole genome shotgun (WGS) entry which is preliminary data.</text>
</comment>
<accession>A0A7C3C237</accession>
<organism evidence="2">
    <name type="scientific">Hellea balneolensis</name>
    <dbReference type="NCBI Taxonomy" id="287478"/>
    <lineage>
        <taxon>Bacteria</taxon>
        <taxon>Pseudomonadati</taxon>
        <taxon>Pseudomonadota</taxon>
        <taxon>Alphaproteobacteria</taxon>
        <taxon>Maricaulales</taxon>
        <taxon>Robiginitomaculaceae</taxon>
        <taxon>Hellea</taxon>
    </lineage>
</organism>
<evidence type="ECO:0000256" key="1">
    <source>
        <dbReference type="SAM" id="SignalP"/>
    </source>
</evidence>
<dbReference type="SUPFAM" id="SSF54427">
    <property type="entry name" value="NTF2-like"/>
    <property type="match status" value="1"/>
</dbReference>
<name>A0A7C3C237_9PROT</name>
<sequence>MMRFLCVLYTVLLVSACSGPKISVDENTIKTEIADMLHTQDGAWNRGDIPAFMEDYIKSDDLRFASGGTVQRGWQGTLDRYLKRYPDRAAMGKLAFTDMEIDVLSDNAAMVFARWELTREHDKPGGLFTLLV</sequence>
<proteinExistence type="predicted"/>
<keyword evidence="1" id="KW-0732">Signal</keyword>